<dbReference type="Gene3D" id="1.10.246.130">
    <property type="match status" value="1"/>
</dbReference>
<evidence type="ECO:0000313" key="2">
    <source>
        <dbReference type="EMBL" id="KAA9164076.1"/>
    </source>
</evidence>
<accession>A0A5N0VCG7</accession>
<reference evidence="2" key="1">
    <citation type="submission" date="2019-09" db="EMBL/GenBank/DDBJ databases">
        <authorList>
            <person name="Teo W.F.A."/>
            <person name="Duangmal K."/>
        </authorList>
    </citation>
    <scope>NUCLEOTIDE SEQUENCE [LARGE SCALE GENOMIC DNA]</scope>
    <source>
        <strain evidence="2">K81G1</strain>
    </source>
</reference>
<feature type="region of interest" description="Disordered" evidence="1">
    <location>
        <begin position="347"/>
        <end position="383"/>
    </location>
</feature>
<evidence type="ECO:0000256" key="1">
    <source>
        <dbReference type="SAM" id="MobiDB-lite"/>
    </source>
</evidence>
<keyword evidence="3" id="KW-1185">Reference proteome</keyword>
<dbReference type="EMBL" id="VMNW02000008">
    <property type="protein sequence ID" value="KAA9164076.1"/>
    <property type="molecule type" value="Genomic_DNA"/>
</dbReference>
<dbReference type="InterPro" id="IPR029055">
    <property type="entry name" value="Ntn_hydrolases_N"/>
</dbReference>
<organism evidence="2 3">
    <name type="scientific">Amycolatopsis acidicola</name>
    <dbReference type="NCBI Taxonomy" id="2596893"/>
    <lineage>
        <taxon>Bacteria</taxon>
        <taxon>Bacillati</taxon>
        <taxon>Actinomycetota</taxon>
        <taxon>Actinomycetes</taxon>
        <taxon>Pseudonocardiales</taxon>
        <taxon>Pseudonocardiaceae</taxon>
        <taxon>Amycolatopsis</taxon>
    </lineage>
</organism>
<dbReference type="AlphaFoldDB" id="A0A5N0VCG7"/>
<dbReference type="InterPro" id="IPR043137">
    <property type="entry name" value="GGT_ssub_C"/>
</dbReference>
<protein>
    <submittedName>
        <fullName evidence="2">Gamma-glutamyltransferase family protein</fullName>
    </submittedName>
</protein>
<dbReference type="Proteomes" id="UP000319769">
    <property type="component" value="Unassembled WGS sequence"/>
</dbReference>
<dbReference type="PANTHER" id="PTHR43881">
    <property type="entry name" value="GAMMA-GLUTAMYLTRANSPEPTIDASE (AFU_ORTHOLOGUE AFUA_4G13580)"/>
    <property type="match status" value="1"/>
</dbReference>
<dbReference type="Gene3D" id="3.60.20.40">
    <property type="match status" value="1"/>
</dbReference>
<dbReference type="GO" id="GO:0016740">
    <property type="term" value="F:transferase activity"/>
    <property type="evidence" value="ECO:0007669"/>
    <property type="project" value="UniProtKB-KW"/>
</dbReference>
<sequence>MVASTHWLASSAGYGVLAAGGNAFDAAVTSGFVLQIVEPHLNGPGGEVPILFMKPGGRAQVLCGQGVAPAAATVEAFDGYERVPGLGVRSACVPGAFDAWMRLLLDHGRLSLRQVLEPAIDCAHNGFPIVPKIASTIESVEQRFRQEWLSSAEVWLPKTGAGQLHRCPQIAETYRRLRGEAEACSSDRDGQIEHARRIWSQGFVAEHIDQFLRTEVPDGSGGVSTGLLTGQDMAGWSAEYEDTASVEYGGYTVHKPGAWSQGPVFLQQLQLAKHTGLAELTDSNSAEFVHLITEAAKLAFADREAWYADPRFADVPLDELLSDRYAKERAALITDVASLDLRPGTVSGRTPYLPPQATVPVGTVPVERGNGEPTVSRGGEPRGDTCHVDVVDREGNMVAATPSGAWLSSSPVVPGLGFPIGTRAQMFWLDPRSPNCIAPGKRPRTTLSPGLISRGAEPVLAFGTPGGDQQDQWTFSFLQRWLHHDIDLQEAIDAPNFHNNSFPSSFYPREIAPGQLVVESRFGAEVVRALENRGHRVVRSEPWSLGRISAVARDAESGLLSAAANPRGRQGYAVGR</sequence>
<dbReference type="PRINTS" id="PR01210">
    <property type="entry name" value="GGTRANSPTASE"/>
</dbReference>
<dbReference type="InterPro" id="IPR043138">
    <property type="entry name" value="GGT_lsub"/>
</dbReference>
<name>A0A5N0VCG7_9PSEU</name>
<dbReference type="OrthoDB" id="9781342at2"/>
<dbReference type="PANTHER" id="PTHR43881:SF1">
    <property type="entry name" value="GAMMA-GLUTAMYLTRANSPEPTIDASE (AFU_ORTHOLOGUE AFUA_4G13580)"/>
    <property type="match status" value="1"/>
</dbReference>
<gene>
    <name evidence="2" type="ORF">FPZ12_008290</name>
</gene>
<dbReference type="SUPFAM" id="SSF56235">
    <property type="entry name" value="N-terminal nucleophile aminohydrolases (Ntn hydrolases)"/>
    <property type="match status" value="1"/>
</dbReference>
<dbReference type="Pfam" id="PF01019">
    <property type="entry name" value="G_glu_transpept"/>
    <property type="match status" value="1"/>
</dbReference>
<comment type="caution">
    <text evidence="2">The sequence shown here is derived from an EMBL/GenBank/DDBJ whole genome shotgun (WGS) entry which is preliminary data.</text>
</comment>
<evidence type="ECO:0000313" key="3">
    <source>
        <dbReference type="Proteomes" id="UP000319769"/>
    </source>
</evidence>
<dbReference type="InterPro" id="IPR052896">
    <property type="entry name" value="GGT-like_enzyme"/>
</dbReference>
<proteinExistence type="predicted"/>